<dbReference type="InterPro" id="IPR006680">
    <property type="entry name" value="Amidohydro-rel"/>
</dbReference>
<dbReference type="EMBL" id="UINC01028862">
    <property type="protein sequence ID" value="SVB10617.1"/>
    <property type="molecule type" value="Genomic_DNA"/>
</dbReference>
<accession>A0A382BBM5</accession>
<feature type="non-terminal residue" evidence="3">
    <location>
        <position position="330"/>
    </location>
</feature>
<name>A0A382BBM5_9ZZZZ</name>
<dbReference type="InterPro" id="IPR032466">
    <property type="entry name" value="Metal_Hydrolase"/>
</dbReference>
<gene>
    <name evidence="3" type="ORF">METZ01_LOCUS163471</name>
</gene>
<feature type="domain" description="Amidohydrolase-related" evidence="2">
    <location>
        <begin position="136"/>
        <end position="305"/>
    </location>
</feature>
<dbReference type="GO" id="GO:0016831">
    <property type="term" value="F:carboxy-lyase activity"/>
    <property type="evidence" value="ECO:0007669"/>
    <property type="project" value="InterPro"/>
</dbReference>
<dbReference type="GO" id="GO:0016787">
    <property type="term" value="F:hydrolase activity"/>
    <property type="evidence" value="ECO:0007669"/>
    <property type="project" value="InterPro"/>
</dbReference>
<dbReference type="AlphaFoldDB" id="A0A382BBM5"/>
<dbReference type="GO" id="GO:0005737">
    <property type="term" value="C:cytoplasm"/>
    <property type="evidence" value="ECO:0007669"/>
    <property type="project" value="TreeGrafter"/>
</dbReference>
<dbReference type="SUPFAM" id="SSF51556">
    <property type="entry name" value="Metallo-dependent hydrolases"/>
    <property type="match status" value="1"/>
</dbReference>
<evidence type="ECO:0000313" key="3">
    <source>
        <dbReference type="EMBL" id="SVB10617.1"/>
    </source>
</evidence>
<evidence type="ECO:0000259" key="2">
    <source>
        <dbReference type="Pfam" id="PF04909"/>
    </source>
</evidence>
<sequence length="330" mass="38428">MFVIFATVVVYFAIDFIQKKNNIMSFEDYDPSSSLIVESNKTYKAKYPFIDVHNHQWNVPGKDLSGLVQEMDSLNMAYMINLSGSGWGPQAIKDAYFKNTMKTVNESFPNRFGVFLNVDFESIDSSDYATNQVNIIKDAVNQGAIGLKVYKSLGLNNKDKFGNRISVNDPRLDPVWAICGELNIPVLIHTAEPALFWEPKDKYNERWLELKQKPGRYRGDSDFVPSFEELLKEQHDVFKKHPQTTFINAHMGWMANDLDRMSDHLDKHPNVMTEIGAVLAELGRQPKRARKFMIEYQDRVMFGKDTYRKAEYYVYFRVLETSDEYFDYYR</sequence>
<dbReference type="Gene3D" id="3.20.20.140">
    <property type="entry name" value="Metal-dependent hydrolases"/>
    <property type="match status" value="1"/>
</dbReference>
<proteinExistence type="predicted"/>
<protein>
    <recommendedName>
        <fullName evidence="2">Amidohydrolase-related domain-containing protein</fullName>
    </recommendedName>
</protein>
<dbReference type="PANTHER" id="PTHR21240">
    <property type="entry name" value="2-AMINO-3-CARBOXYLMUCONATE-6-SEMIALDEHYDE DECARBOXYLASE"/>
    <property type="match status" value="1"/>
</dbReference>
<organism evidence="3">
    <name type="scientific">marine metagenome</name>
    <dbReference type="NCBI Taxonomy" id="408172"/>
    <lineage>
        <taxon>unclassified sequences</taxon>
        <taxon>metagenomes</taxon>
        <taxon>ecological metagenomes</taxon>
    </lineage>
</organism>
<dbReference type="PANTHER" id="PTHR21240:SF28">
    <property type="entry name" value="ISO-OROTATE DECARBOXYLASE (EUROFUNG)"/>
    <property type="match status" value="1"/>
</dbReference>
<dbReference type="Pfam" id="PF04909">
    <property type="entry name" value="Amidohydro_2"/>
    <property type="match status" value="1"/>
</dbReference>
<evidence type="ECO:0000256" key="1">
    <source>
        <dbReference type="ARBA" id="ARBA00023239"/>
    </source>
</evidence>
<keyword evidence="1" id="KW-0456">Lyase</keyword>
<dbReference type="InterPro" id="IPR032465">
    <property type="entry name" value="ACMSD"/>
</dbReference>
<reference evidence="3" key="1">
    <citation type="submission" date="2018-05" db="EMBL/GenBank/DDBJ databases">
        <authorList>
            <person name="Lanie J.A."/>
            <person name="Ng W.-L."/>
            <person name="Kazmierczak K.M."/>
            <person name="Andrzejewski T.M."/>
            <person name="Davidsen T.M."/>
            <person name="Wayne K.J."/>
            <person name="Tettelin H."/>
            <person name="Glass J.I."/>
            <person name="Rusch D."/>
            <person name="Podicherti R."/>
            <person name="Tsui H.-C.T."/>
            <person name="Winkler M.E."/>
        </authorList>
    </citation>
    <scope>NUCLEOTIDE SEQUENCE</scope>
</reference>
<dbReference type="GO" id="GO:0019748">
    <property type="term" value="P:secondary metabolic process"/>
    <property type="evidence" value="ECO:0007669"/>
    <property type="project" value="TreeGrafter"/>
</dbReference>